<dbReference type="Pfam" id="PF23559">
    <property type="entry name" value="WHD_DRP"/>
    <property type="match status" value="1"/>
</dbReference>
<dbReference type="GeneID" id="113735425"/>
<gene>
    <name evidence="8" type="primary">LOC113735425</name>
</gene>
<organism evidence="7 8">
    <name type="scientific">Coffea arabica</name>
    <name type="common">Arabian coffee</name>
    <dbReference type="NCBI Taxonomy" id="13443"/>
    <lineage>
        <taxon>Eukaryota</taxon>
        <taxon>Viridiplantae</taxon>
        <taxon>Streptophyta</taxon>
        <taxon>Embryophyta</taxon>
        <taxon>Tracheophyta</taxon>
        <taxon>Spermatophyta</taxon>
        <taxon>Magnoliopsida</taxon>
        <taxon>eudicotyledons</taxon>
        <taxon>Gunneridae</taxon>
        <taxon>Pentapetalae</taxon>
        <taxon>asterids</taxon>
        <taxon>lamiids</taxon>
        <taxon>Gentianales</taxon>
        <taxon>Rubiaceae</taxon>
        <taxon>Ixoroideae</taxon>
        <taxon>Gardenieae complex</taxon>
        <taxon>Bertiereae - Coffeeae clade</taxon>
        <taxon>Coffeeae</taxon>
        <taxon>Coffea</taxon>
    </lineage>
</organism>
<keyword evidence="7" id="KW-1185">Reference proteome</keyword>
<evidence type="ECO:0000259" key="5">
    <source>
        <dbReference type="Pfam" id="PF00931"/>
    </source>
</evidence>
<dbReference type="InterPro" id="IPR042197">
    <property type="entry name" value="Apaf_helical"/>
</dbReference>
<dbReference type="InterPro" id="IPR044974">
    <property type="entry name" value="Disease_R_plants"/>
</dbReference>
<name>A0ABM4X5T2_COFAR</name>
<dbReference type="InterPro" id="IPR027417">
    <property type="entry name" value="P-loop_NTPase"/>
</dbReference>
<dbReference type="Proteomes" id="UP001652660">
    <property type="component" value="Chromosome 3c"/>
</dbReference>
<keyword evidence="3" id="KW-0611">Plant defense</keyword>
<keyword evidence="4" id="KW-0067">ATP-binding</keyword>
<dbReference type="PANTHER" id="PTHR23155:SF1205">
    <property type="entry name" value="DISEASE RESISTANCE PROTEIN RPM1"/>
    <property type="match status" value="1"/>
</dbReference>
<dbReference type="PANTHER" id="PTHR23155">
    <property type="entry name" value="DISEASE RESISTANCE PROTEIN RP"/>
    <property type="match status" value="1"/>
</dbReference>
<accession>A0ABM4X5T2</accession>
<evidence type="ECO:0000256" key="2">
    <source>
        <dbReference type="ARBA" id="ARBA00022741"/>
    </source>
</evidence>
<evidence type="ECO:0000259" key="6">
    <source>
        <dbReference type="Pfam" id="PF23559"/>
    </source>
</evidence>
<dbReference type="InterPro" id="IPR058922">
    <property type="entry name" value="WHD_DRP"/>
</dbReference>
<sequence length="351" mass="39085">MRNEIADFLSLGTIKRKRIRHLLGVGELLSQGQQNNRPPLPSGLLQKKDSVTVGLVNELDFLLNRILQSKLDSFFPNVISVVGIGSLGKTTLVSSAQRDFDQLWGALGSILKQLVPTVNEMFRNCSIMGITINIHSLLASAKCLVVIDDLWSLDYLDWLSSFLGIRETASKLVASTRFQELATSNPSIELFKLRHLTEEESLELLVRRVYVNIPKDPQLHGMLEFIVKRCKGIPLAINVLGSLLATKQTSGEWKAALRAMELCNVHQEDSLQLFCFLYLGLFSEQPSIEVETLYQLWMAEGFVQPNNEESAITTADAADQYLDELATRGFVDVNEAEVPNSSDSNLVVCMA</sequence>
<dbReference type="InterPro" id="IPR002182">
    <property type="entry name" value="NB-ARC"/>
</dbReference>
<feature type="domain" description="NB-ARC" evidence="5">
    <location>
        <begin position="130"/>
        <end position="209"/>
    </location>
</feature>
<keyword evidence="1" id="KW-0433">Leucine-rich repeat</keyword>
<dbReference type="RefSeq" id="XP_071939387.1">
    <property type="nucleotide sequence ID" value="XM_072083286.1"/>
</dbReference>
<evidence type="ECO:0000256" key="3">
    <source>
        <dbReference type="ARBA" id="ARBA00022821"/>
    </source>
</evidence>
<dbReference type="Gene3D" id="1.10.8.430">
    <property type="entry name" value="Helical domain of apoptotic protease-activating factors"/>
    <property type="match status" value="1"/>
</dbReference>
<dbReference type="Gene3D" id="3.40.50.300">
    <property type="entry name" value="P-loop containing nucleotide triphosphate hydrolases"/>
    <property type="match status" value="1"/>
</dbReference>
<evidence type="ECO:0000256" key="4">
    <source>
        <dbReference type="ARBA" id="ARBA00022840"/>
    </source>
</evidence>
<feature type="domain" description="Disease resistance protein winged helix" evidence="6">
    <location>
        <begin position="281"/>
        <end position="334"/>
    </location>
</feature>
<proteinExistence type="predicted"/>
<dbReference type="SUPFAM" id="SSF52540">
    <property type="entry name" value="P-loop containing nucleoside triphosphate hydrolases"/>
    <property type="match status" value="1"/>
</dbReference>
<keyword evidence="2" id="KW-0547">Nucleotide-binding</keyword>
<dbReference type="Pfam" id="PF00931">
    <property type="entry name" value="NB-ARC"/>
    <property type="match status" value="1"/>
</dbReference>
<protein>
    <submittedName>
        <fullName evidence="8">Disease resistance protein RPP13-like</fullName>
    </submittedName>
</protein>
<reference evidence="8" key="1">
    <citation type="submission" date="2025-08" db="UniProtKB">
        <authorList>
            <consortium name="RefSeq"/>
        </authorList>
    </citation>
    <scope>IDENTIFICATION</scope>
    <source>
        <tissue evidence="8">Leaves</tissue>
    </source>
</reference>
<evidence type="ECO:0000313" key="7">
    <source>
        <dbReference type="Proteomes" id="UP001652660"/>
    </source>
</evidence>
<evidence type="ECO:0000313" key="8">
    <source>
        <dbReference type="RefSeq" id="XP_071939387.1"/>
    </source>
</evidence>
<evidence type="ECO:0000256" key="1">
    <source>
        <dbReference type="ARBA" id="ARBA00022614"/>
    </source>
</evidence>
<dbReference type="PRINTS" id="PR00364">
    <property type="entry name" value="DISEASERSIST"/>
</dbReference>